<feature type="domain" description="Formyl transferase N-terminal" evidence="1">
    <location>
        <begin position="60"/>
        <end position="172"/>
    </location>
</feature>
<dbReference type="RefSeq" id="WP_171626835.1">
    <property type="nucleotide sequence ID" value="NZ_JABBPG010000006.1"/>
</dbReference>
<dbReference type="InterPro" id="IPR002376">
    <property type="entry name" value="Formyl_transf_N"/>
</dbReference>
<name>A0A849VJG6_9GAMM</name>
<dbReference type="InterPro" id="IPR005793">
    <property type="entry name" value="Formyl_trans_C"/>
</dbReference>
<dbReference type="PANTHER" id="PTHR11138">
    <property type="entry name" value="METHIONYL-TRNA FORMYLTRANSFERASE"/>
    <property type="match status" value="1"/>
</dbReference>
<dbReference type="Proteomes" id="UP000586305">
    <property type="component" value="Unassembled WGS sequence"/>
</dbReference>
<keyword evidence="3" id="KW-0808">Transferase</keyword>
<protein>
    <submittedName>
        <fullName evidence="3">Formyl transferase</fullName>
    </submittedName>
</protein>
<evidence type="ECO:0000259" key="2">
    <source>
        <dbReference type="Pfam" id="PF02911"/>
    </source>
</evidence>
<dbReference type="PANTHER" id="PTHR11138:SF5">
    <property type="entry name" value="METHIONYL-TRNA FORMYLTRANSFERASE, MITOCHONDRIAL"/>
    <property type="match status" value="1"/>
</dbReference>
<dbReference type="AlphaFoldDB" id="A0A849VJG6"/>
<dbReference type="EMBL" id="JABBPG010000006">
    <property type="protein sequence ID" value="NOU51777.1"/>
    <property type="molecule type" value="Genomic_DNA"/>
</dbReference>
<evidence type="ECO:0000259" key="1">
    <source>
        <dbReference type="Pfam" id="PF00551"/>
    </source>
</evidence>
<dbReference type="Pfam" id="PF00551">
    <property type="entry name" value="Formyl_trans_N"/>
    <property type="match status" value="1"/>
</dbReference>
<comment type="caution">
    <text evidence="3">The sequence shown here is derived from an EMBL/GenBank/DDBJ whole genome shotgun (WGS) entry which is preliminary data.</text>
</comment>
<dbReference type="CDD" id="cd08651">
    <property type="entry name" value="FMT_core_like_4"/>
    <property type="match status" value="1"/>
</dbReference>
<dbReference type="Pfam" id="PF02911">
    <property type="entry name" value="Formyl_trans_C"/>
    <property type="match status" value="1"/>
</dbReference>
<dbReference type="GO" id="GO:0004479">
    <property type="term" value="F:methionyl-tRNA formyltransferase activity"/>
    <property type="evidence" value="ECO:0007669"/>
    <property type="project" value="TreeGrafter"/>
</dbReference>
<dbReference type="SUPFAM" id="SSF53328">
    <property type="entry name" value="Formyltransferase"/>
    <property type="match status" value="1"/>
</dbReference>
<evidence type="ECO:0000313" key="3">
    <source>
        <dbReference type="EMBL" id="NOU51777.1"/>
    </source>
</evidence>
<proteinExistence type="predicted"/>
<dbReference type="InterPro" id="IPR036477">
    <property type="entry name" value="Formyl_transf_N_sf"/>
</dbReference>
<accession>A0A849VJG6</accession>
<keyword evidence="4" id="KW-1185">Reference proteome</keyword>
<dbReference type="InterPro" id="IPR011034">
    <property type="entry name" value="Formyl_transferase-like_C_sf"/>
</dbReference>
<dbReference type="SUPFAM" id="SSF50486">
    <property type="entry name" value="FMT C-terminal domain-like"/>
    <property type="match status" value="1"/>
</dbReference>
<evidence type="ECO:0000313" key="4">
    <source>
        <dbReference type="Proteomes" id="UP000586305"/>
    </source>
</evidence>
<reference evidence="3 4" key="1">
    <citation type="submission" date="2020-04" db="EMBL/GenBank/DDBJ databases">
        <title>Pseudoalteromonas caenipelagi sp. nov., isolated from a tidal flat.</title>
        <authorList>
            <person name="Park S."/>
            <person name="Yoon J.-H."/>
        </authorList>
    </citation>
    <scope>NUCLEOTIDE SEQUENCE [LARGE SCALE GENOMIC DNA]</scope>
    <source>
        <strain evidence="3 4">JBTF-M23</strain>
    </source>
</reference>
<organism evidence="3 4">
    <name type="scientific">Pseudoalteromonas caenipelagi</name>
    <dbReference type="NCBI Taxonomy" id="2726988"/>
    <lineage>
        <taxon>Bacteria</taxon>
        <taxon>Pseudomonadati</taxon>
        <taxon>Pseudomonadota</taxon>
        <taxon>Gammaproteobacteria</taxon>
        <taxon>Alteromonadales</taxon>
        <taxon>Pseudoalteromonadaceae</taxon>
        <taxon>Pseudoalteromonas</taxon>
    </lineage>
</organism>
<dbReference type="GO" id="GO:0005829">
    <property type="term" value="C:cytosol"/>
    <property type="evidence" value="ECO:0007669"/>
    <property type="project" value="TreeGrafter"/>
</dbReference>
<sequence length="295" mass="32806">MRVGFIGCVHSSRMALETLLSIEGIEVCAVVTKKNSAVNADFCDLSSVCGDRNIPFHYEDSKNKTASKAFLSNFDLDIIYCVGWSYLLDEELLAMPKQGIIGFHPAKLPQNRGRHPIIWALALGLSETASTFFKMDSGADSGPIISQEPIKIDMDENAQSLYDKILHTAQQQIKDFTKSLLEGSAVFAEQDQQSATYWRKRSRKDGLIDFRMSAESIHNLVRALAPPYPCAEFLCKENLVQVRRSEILQQTVPANIEPGKVLEKRGNSILVKAAGTQAIWLHDAVLENIDVGDYL</sequence>
<dbReference type="Gene3D" id="3.40.50.12230">
    <property type="match status" value="1"/>
</dbReference>
<gene>
    <name evidence="3" type="ORF">HG263_14665</name>
</gene>
<feature type="domain" description="Formyl transferase C-terminal" evidence="2">
    <location>
        <begin position="202"/>
        <end position="283"/>
    </location>
</feature>